<evidence type="ECO:0000259" key="1">
    <source>
        <dbReference type="Pfam" id="PF25794"/>
    </source>
</evidence>
<dbReference type="Gene3D" id="3.30.710.10">
    <property type="entry name" value="Potassium Channel Kv1.1, Chain A"/>
    <property type="match status" value="1"/>
</dbReference>
<keyword evidence="3" id="KW-1185">Reference proteome</keyword>
<dbReference type="InterPro" id="IPR052972">
    <property type="entry name" value="Sacsin_chaperone_reg"/>
</dbReference>
<dbReference type="InterPro" id="IPR058210">
    <property type="entry name" value="SACS/Nov_dom"/>
</dbReference>
<gene>
    <name evidence="2" type="ORF">BDP27DRAFT_1426006</name>
</gene>
<comment type="caution">
    <text evidence="2">The sequence shown here is derived from an EMBL/GenBank/DDBJ whole genome shotgun (WGS) entry which is preliminary data.</text>
</comment>
<dbReference type="GO" id="GO:0030544">
    <property type="term" value="F:Hsp70 protein binding"/>
    <property type="evidence" value="ECO:0007669"/>
    <property type="project" value="TreeGrafter"/>
</dbReference>
<dbReference type="InterPro" id="IPR011333">
    <property type="entry name" value="SKP1/BTB/POZ_sf"/>
</dbReference>
<dbReference type="InterPro" id="IPR036890">
    <property type="entry name" value="HATPase_C_sf"/>
</dbReference>
<dbReference type="SUPFAM" id="SSF55874">
    <property type="entry name" value="ATPase domain of HSP90 chaperone/DNA topoisomerase II/histidine kinase"/>
    <property type="match status" value="1"/>
</dbReference>
<dbReference type="PANTHER" id="PTHR15600:SF42">
    <property type="entry name" value="SACSIN"/>
    <property type="match status" value="1"/>
</dbReference>
<dbReference type="Proteomes" id="UP000772434">
    <property type="component" value="Unassembled WGS sequence"/>
</dbReference>
<dbReference type="PANTHER" id="PTHR15600">
    <property type="entry name" value="SACSIN"/>
    <property type="match status" value="1"/>
</dbReference>
<proteinExistence type="predicted"/>
<dbReference type="Pfam" id="PF25794">
    <property type="entry name" value="SACS"/>
    <property type="match status" value="1"/>
</dbReference>
<name>A0A9P5U2W4_9AGAR</name>
<evidence type="ECO:0000313" key="2">
    <source>
        <dbReference type="EMBL" id="KAF9064336.1"/>
    </source>
</evidence>
<sequence>MIPNATFIDMSKSSRILALLFDAQPHILTELDIMDLTVKNLAIQPQELQDALMQRIVPRLFDLTSETREKLKHQNFVPTVGIQRRVAPVDIIDPASTFANLFLGEPGRFPSPPYSQGVFRSMMKAANFYCSKLSPKLVHERIGYISSNSLADPSCFDKARALLCLLSEADQWDPSFTEILRTEESVSWIPCWIPTTSYSELLPRQHCRSGKEGEHFLFDLVLAKVLCNVSENVRGALGWSSPLSFDVLEQQFQAIFDYPNNPGHPDRLLHLIKYISKQQSDGIVTPQNLESLKNMVQHCPWIPLRTSRESRLMLSQHILLSFEQGIGSTFFPIPSKLRDLDCVNFLREMGCSKRPTIEALVEALNKSSTSLEERLLLLSELSSHGSEVTSSQRECVLVPGDSEASITKLTQVYYDDIGELSTGVALQDSSVLLPLHPAISKMVAAGLGVPFLSSLRLDEDSDIDDDDMAESLVTRIQNVLRDYDIEYSFNEFLANAIDAGASCFQVLLDAQIFGTTRILCPEMEIFQSRPAMILFNDSMFSQEDFAGIRHIGEGGKQKKTGTIGKFGLGALSFYQFSDIAFIISRENIMILDPSAGYLPKRKGSIPRRSIFRKLKDFRRLYASHLEPLDGLFGFSASMDSYPGTLIRLPLRTAKGRLLPASAMSPANCRALIRGTYQTLARTALFFTPLSTITALERLGNGQLVSHWEIKGQRSQSPSLAEDSIEESCLQVHHEDLSSEKESQKWLIIKGSIPMSQVPPEFIGVVQQLKATDGIEISLAFDLDYDYRKPKWDGRLFAGLQLPELISLPVHINAAFSISSDRRGIRFDPPDDGDRRVVQSGYNAWLLSKEIPLLYFRALQSLFTNKSRHQKVTDWWPRRSKDIISETVLKAFYASLTKVNTGILPGATGTLVAPSDAIISSNETEPVRKLLSFLKISNYVVLPDTVIPLLKKHTANPLPVLTVELLSAVLREPDIGQRLQDLFDDAKQQDKVIFMMDATIAYLIEGKSPDGHTLPLLVTRDFVLRHFNESNSPIYNFSGGLFPDGLFPPSQFLSSNFRDTTRRLLTSSPSYNVQEFNSVAILTFMKGIVGDPCSTTCHSPKTVRWIRRFWIYFQEYEFVSLASCRSGSVLPDPSSGLIDVDQQHQHLLRNIMSDLGIALYHTIYNQPFPKSSRSIAQYAIELHSLWLALQDNRRNKSSYAELERMLLLPYSISQADIDSYKYLLRELIRGEGENLKVPDGQLRLRSPGDLFVKNELFSAAFHYSQNEMFIHPNFREFQRSLDLKTVVDFTIFRQCAQAIHNDQDLQQNENIVARAAVVYGHYNNNLPPQFMTKKHLWKALDNIHFIPRGTVALRDIAYDPTPYFTKQYPDVVSLNELFLDEYQSIIWTQRAQFSIQPTRNLIAVYPEVGVPTAQEVVAHLVVLATEVARDHPHDRTLVRDLKATYTWLQDHRMDAKWELQEYQDLPIFLNVENMASYLEPWQWRSANELVLNLTYDSQRCFKIQSALIEFRELLLAAGVRKRVDVTHDDESTLGDKRFESLRARGKLLDISLEPKFPEDDEIIDEGRLTAHAAFLAANVPHIEDGLTGGYSEISNRVYSFPGTYFGACAFLDLLYTGDIKDERSNESDDAMKLLAALLELLPVADQWGSEPLKRKLGYLITTKYLFIQPETLDMIQKSAEESSAPELVRACKDFRQKNESIIRDTRE</sequence>
<dbReference type="EMBL" id="JADNRY010000126">
    <property type="protein sequence ID" value="KAF9064336.1"/>
    <property type="molecule type" value="Genomic_DNA"/>
</dbReference>
<accession>A0A9P5U2W4</accession>
<dbReference type="OrthoDB" id="1262810at2759"/>
<organism evidence="2 3">
    <name type="scientific">Rhodocollybia butyracea</name>
    <dbReference type="NCBI Taxonomy" id="206335"/>
    <lineage>
        <taxon>Eukaryota</taxon>
        <taxon>Fungi</taxon>
        <taxon>Dikarya</taxon>
        <taxon>Basidiomycota</taxon>
        <taxon>Agaricomycotina</taxon>
        <taxon>Agaricomycetes</taxon>
        <taxon>Agaricomycetidae</taxon>
        <taxon>Agaricales</taxon>
        <taxon>Marasmiineae</taxon>
        <taxon>Omphalotaceae</taxon>
        <taxon>Rhodocollybia</taxon>
    </lineage>
</organism>
<reference evidence="2" key="1">
    <citation type="submission" date="2020-11" db="EMBL/GenBank/DDBJ databases">
        <authorList>
            <consortium name="DOE Joint Genome Institute"/>
            <person name="Ahrendt S."/>
            <person name="Riley R."/>
            <person name="Andreopoulos W."/>
            <person name="Labutti K."/>
            <person name="Pangilinan J."/>
            <person name="Ruiz-Duenas F.J."/>
            <person name="Barrasa J.M."/>
            <person name="Sanchez-Garcia M."/>
            <person name="Camarero S."/>
            <person name="Miyauchi S."/>
            <person name="Serrano A."/>
            <person name="Linde D."/>
            <person name="Babiker R."/>
            <person name="Drula E."/>
            <person name="Ayuso-Fernandez I."/>
            <person name="Pacheco R."/>
            <person name="Padilla G."/>
            <person name="Ferreira P."/>
            <person name="Barriuso J."/>
            <person name="Kellner H."/>
            <person name="Castanera R."/>
            <person name="Alfaro M."/>
            <person name="Ramirez L."/>
            <person name="Pisabarro A.G."/>
            <person name="Kuo A."/>
            <person name="Tritt A."/>
            <person name="Lipzen A."/>
            <person name="He G."/>
            <person name="Yan M."/>
            <person name="Ng V."/>
            <person name="Cullen D."/>
            <person name="Martin F."/>
            <person name="Rosso M.-N."/>
            <person name="Henrissat B."/>
            <person name="Hibbett D."/>
            <person name="Martinez A.T."/>
            <person name="Grigoriev I.V."/>
        </authorList>
    </citation>
    <scope>NUCLEOTIDE SEQUENCE</scope>
    <source>
        <strain evidence="2">AH 40177</strain>
    </source>
</reference>
<evidence type="ECO:0000313" key="3">
    <source>
        <dbReference type="Proteomes" id="UP000772434"/>
    </source>
</evidence>
<protein>
    <recommendedName>
        <fullName evidence="1">Sacsin/Nov domain-containing protein</fullName>
    </recommendedName>
</protein>
<feature type="domain" description="Sacsin/Nov" evidence="1">
    <location>
        <begin position="470"/>
        <end position="693"/>
    </location>
</feature>